<evidence type="ECO:0000256" key="2">
    <source>
        <dbReference type="ARBA" id="ARBA00007193"/>
    </source>
</evidence>
<evidence type="ECO:0000256" key="8">
    <source>
        <dbReference type="ARBA" id="ARBA00023065"/>
    </source>
</evidence>
<dbReference type="InParanoid" id="E2BST4"/>
<keyword evidence="10 12" id="KW-0739">Sodium transport</keyword>
<evidence type="ECO:0000256" key="4">
    <source>
        <dbReference type="ARBA" id="ARBA00022461"/>
    </source>
</evidence>
<dbReference type="GO" id="GO:0005886">
    <property type="term" value="C:plasma membrane"/>
    <property type="evidence" value="ECO:0007669"/>
    <property type="project" value="TreeGrafter"/>
</dbReference>
<evidence type="ECO:0000313" key="16">
    <source>
        <dbReference type="Proteomes" id="UP000008237"/>
    </source>
</evidence>
<dbReference type="PANTHER" id="PTHR11690:SF300">
    <property type="entry name" value="PICKPOCKET PROTEIN 19"/>
    <property type="match status" value="1"/>
</dbReference>
<feature type="region of interest" description="Disordered" evidence="13">
    <location>
        <begin position="53"/>
        <end position="74"/>
    </location>
</feature>
<evidence type="ECO:0000313" key="15">
    <source>
        <dbReference type="EMBL" id="EFN81243.1"/>
    </source>
</evidence>
<organism evidence="16">
    <name type="scientific">Harpegnathos saltator</name>
    <name type="common">Jerdon's jumping ant</name>
    <dbReference type="NCBI Taxonomy" id="610380"/>
    <lineage>
        <taxon>Eukaryota</taxon>
        <taxon>Metazoa</taxon>
        <taxon>Ecdysozoa</taxon>
        <taxon>Arthropoda</taxon>
        <taxon>Hexapoda</taxon>
        <taxon>Insecta</taxon>
        <taxon>Pterygota</taxon>
        <taxon>Neoptera</taxon>
        <taxon>Endopterygota</taxon>
        <taxon>Hymenoptera</taxon>
        <taxon>Apocrita</taxon>
        <taxon>Aculeata</taxon>
        <taxon>Formicoidea</taxon>
        <taxon>Formicidae</taxon>
        <taxon>Ponerinae</taxon>
        <taxon>Ponerini</taxon>
        <taxon>Harpegnathos</taxon>
    </lineage>
</organism>
<dbReference type="PANTHER" id="PTHR11690">
    <property type="entry name" value="AMILORIDE-SENSITIVE SODIUM CHANNEL-RELATED"/>
    <property type="match status" value="1"/>
</dbReference>
<dbReference type="Gene3D" id="2.60.470.10">
    <property type="entry name" value="Acid-sensing ion channels like domains"/>
    <property type="match status" value="1"/>
</dbReference>
<keyword evidence="7" id="KW-0915">Sodium</keyword>
<accession>E2BST4</accession>
<keyword evidence="6 14" id="KW-1133">Transmembrane helix</keyword>
<feature type="transmembrane region" description="Helical" evidence="14">
    <location>
        <begin position="206"/>
        <end position="233"/>
    </location>
</feature>
<evidence type="ECO:0000256" key="7">
    <source>
        <dbReference type="ARBA" id="ARBA00023053"/>
    </source>
</evidence>
<evidence type="ECO:0000256" key="14">
    <source>
        <dbReference type="SAM" id="Phobius"/>
    </source>
</evidence>
<evidence type="ECO:0000256" key="11">
    <source>
        <dbReference type="ARBA" id="ARBA00023303"/>
    </source>
</evidence>
<comment type="similarity">
    <text evidence="2 12">Belongs to the amiloride-sensitive sodium channel (TC 1.A.6) family.</text>
</comment>
<dbReference type="EMBL" id="GL450260">
    <property type="protein sequence ID" value="EFN81243.1"/>
    <property type="molecule type" value="Genomic_DNA"/>
</dbReference>
<evidence type="ECO:0000256" key="10">
    <source>
        <dbReference type="ARBA" id="ARBA00023201"/>
    </source>
</evidence>
<name>E2BST4_HARSA</name>
<keyword evidence="11 12" id="KW-0407">Ion channel</keyword>
<dbReference type="GO" id="GO:0015280">
    <property type="term" value="F:ligand-gated sodium channel activity"/>
    <property type="evidence" value="ECO:0007669"/>
    <property type="project" value="TreeGrafter"/>
</dbReference>
<evidence type="ECO:0000256" key="3">
    <source>
        <dbReference type="ARBA" id="ARBA00022448"/>
    </source>
</evidence>
<dbReference type="InterPro" id="IPR001873">
    <property type="entry name" value="ENaC"/>
</dbReference>
<evidence type="ECO:0000256" key="6">
    <source>
        <dbReference type="ARBA" id="ARBA00022989"/>
    </source>
</evidence>
<dbReference type="Gene3D" id="1.10.287.770">
    <property type="entry name" value="YojJ-like"/>
    <property type="match status" value="1"/>
</dbReference>
<dbReference type="OMA" id="DCCEIFE"/>
<evidence type="ECO:0000256" key="5">
    <source>
        <dbReference type="ARBA" id="ARBA00022692"/>
    </source>
</evidence>
<evidence type="ECO:0000256" key="13">
    <source>
        <dbReference type="SAM" id="MobiDB-lite"/>
    </source>
</evidence>
<sequence length="291" mass="32584">MTEVLYETMPRCDELMSNCWWRNGNRDCCEIFEVQRTEYGFCYSFNSELAEPLSSQTQHTGRRPESRPRRASGYGEWSGVKVTMHLGNITKPPDSVEIDGIVVMINWPHVWPNSGTMIPSGSLVSLSVDCISGFATQGVLELDESRTPCKYDETGIYNQETCLSHCKRTYVIKHCGCNPSFLFPLTSERDCNVEDFICLADFNVSFGGIIGLFLGGSLLSAVELLYYVMVAAFSSLYSRQRTGAGSRMRTSAPIVRTTVLPILDYGPLKPPARRIPIFANYGLAKSNLNRY</sequence>
<reference evidence="15 16" key="1">
    <citation type="journal article" date="2010" name="Science">
        <title>Genomic comparison of the ants Camponotus floridanus and Harpegnathos saltator.</title>
        <authorList>
            <person name="Bonasio R."/>
            <person name="Zhang G."/>
            <person name="Ye C."/>
            <person name="Mutti N.S."/>
            <person name="Fang X."/>
            <person name="Qin N."/>
            <person name="Donahue G."/>
            <person name="Yang P."/>
            <person name="Li Q."/>
            <person name="Li C."/>
            <person name="Zhang P."/>
            <person name="Huang Z."/>
            <person name="Berger S.L."/>
            <person name="Reinberg D."/>
            <person name="Wang J."/>
            <person name="Liebig J."/>
        </authorList>
    </citation>
    <scope>NUCLEOTIDE SEQUENCE [LARGE SCALE GENOMIC DNA]</scope>
    <source>
        <strain evidence="15 16">R22 G/1</strain>
    </source>
</reference>
<keyword evidence="8 12" id="KW-0406">Ion transport</keyword>
<gene>
    <name evidence="15" type="ORF">EAI_12298</name>
</gene>
<keyword evidence="9 14" id="KW-0472">Membrane</keyword>
<dbReference type="AlphaFoldDB" id="E2BST4"/>
<keyword evidence="5 12" id="KW-0812">Transmembrane</keyword>
<evidence type="ECO:0000256" key="9">
    <source>
        <dbReference type="ARBA" id="ARBA00023136"/>
    </source>
</evidence>
<protein>
    <submittedName>
        <fullName evidence="15">Sodium channel protein Nach</fullName>
    </submittedName>
</protein>
<dbReference type="Proteomes" id="UP000008237">
    <property type="component" value="Unassembled WGS sequence"/>
</dbReference>
<keyword evidence="3 12" id="KW-0813">Transport</keyword>
<evidence type="ECO:0000256" key="12">
    <source>
        <dbReference type="RuleBase" id="RU000679"/>
    </source>
</evidence>
<dbReference type="OrthoDB" id="5874059at2759"/>
<evidence type="ECO:0000256" key="1">
    <source>
        <dbReference type="ARBA" id="ARBA00004141"/>
    </source>
</evidence>
<dbReference type="Pfam" id="PF00858">
    <property type="entry name" value="ASC"/>
    <property type="match status" value="1"/>
</dbReference>
<keyword evidence="4 12" id="KW-0894">Sodium channel</keyword>
<comment type="subcellular location">
    <subcellularLocation>
        <location evidence="1">Membrane</location>
        <topology evidence="1">Multi-pass membrane protein</topology>
    </subcellularLocation>
</comment>
<keyword evidence="16" id="KW-1185">Reference proteome</keyword>
<proteinExistence type="inferred from homology"/>